<evidence type="ECO:0000256" key="6">
    <source>
        <dbReference type="SAM" id="Phobius"/>
    </source>
</evidence>
<dbReference type="GO" id="GO:0015174">
    <property type="term" value="F:basic amino acid transmembrane transporter activity"/>
    <property type="evidence" value="ECO:0007669"/>
    <property type="project" value="TreeGrafter"/>
</dbReference>
<dbReference type="Proteomes" id="UP000244309">
    <property type="component" value="Unassembled WGS sequence"/>
</dbReference>
<evidence type="ECO:0000256" key="5">
    <source>
        <dbReference type="SAM" id="MobiDB-lite"/>
    </source>
</evidence>
<dbReference type="GeneID" id="37007835"/>
<dbReference type="AlphaFoldDB" id="A0A2V1AY81"/>
<keyword evidence="3 6" id="KW-1133">Transmembrane helix</keyword>
<feature type="transmembrane region" description="Helical" evidence="6">
    <location>
        <begin position="171"/>
        <end position="189"/>
    </location>
</feature>
<keyword evidence="2 6" id="KW-0812">Transmembrane</keyword>
<name>A0A2V1AY81_9ASCO</name>
<dbReference type="FunFam" id="1.20.1280.290:FF:000038">
    <property type="entry name" value="PQ loop repeat containing 2"/>
    <property type="match status" value="1"/>
</dbReference>
<keyword evidence="8" id="KW-1185">Reference proteome</keyword>
<dbReference type="InterPro" id="IPR051415">
    <property type="entry name" value="LAAT-1"/>
</dbReference>
<dbReference type="Gene3D" id="1.20.1280.290">
    <property type="match status" value="1"/>
</dbReference>
<dbReference type="Pfam" id="PF04193">
    <property type="entry name" value="PQ-loop"/>
    <property type="match status" value="1"/>
</dbReference>
<evidence type="ECO:0000256" key="3">
    <source>
        <dbReference type="ARBA" id="ARBA00022989"/>
    </source>
</evidence>
<dbReference type="SMART" id="SM00679">
    <property type="entry name" value="CTNS"/>
    <property type="match status" value="1"/>
</dbReference>
<reference evidence="7 8" key="1">
    <citation type="submission" date="2017-12" db="EMBL/GenBank/DDBJ databases">
        <title>Genome Sequence of a Multidrug-Resistant Candida haemulonii Isolate from a Patient with Chronic Leg Ulcers in Israel.</title>
        <authorList>
            <person name="Chow N.A."/>
            <person name="Gade L."/>
            <person name="Batra D."/>
            <person name="Rowe L.A."/>
            <person name="Ben-Ami R."/>
            <person name="Loparev V.N."/>
            <person name="Litvintseva A.P."/>
        </authorList>
    </citation>
    <scope>NUCLEOTIDE SEQUENCE [LARGE SCALE GENOMIC DNA]</scope>
    <source>
        <strain evidence="7 8">B11899</strain>
    </source>
</reference>
<gene>
    <name evidence="7" type="ORF">CXQ85_002504</name>
</gene>
<dbReference type="PANTHER" id="PTHR16201">
    <property type="entry name" value="SEVEN TRANSMEMBRANE PROTEIN 1-RELATED"/>
    <property type="match status" value="1"/>
</dbReference>
<evidence type="ECO:0000313" key="8">
    <source>
        <dbReference type="Proteomes" id="UP000244309"/>
    </source>
</evidence>
<organism evidence="7 8">
    <name type="scientific">Candidozyma haemuli</name>
    <dbReference type="NCBI Taxonomy" id="45357"/>
    <lineage>
        <taxon>Eukaryota</taxon>
        <taxon>Fungi</taxon>
        <taxon>Dikarya</taxon>
        <taxon>Ascomycota</taxon>
        <taxon>Saccharomycotina</taxon>
        <taxon>Pichiomycetes</taxon>
        <taxon>Metschnikowiaceae</taxon>
        <taxon>Candidozyma</taxon>
    </lineage>
</organism>
<evidence type="ECO:0000256" key="2">
    <source>
        <dbReference type="ARBA" id="ARBA00022692"/>
    </source>
</evidence>
<feature type="compositionally biased region" description="Low complexity" evidence="5">
    <location>
        <begin position="31"/>
        <end position="47"/>
    </location>
</feature>
<evidence type="ECO:0000256" key="4">
    <source>
        <dbReference type="ARBA" id="ARBA00023136"/>
    </source>
</evidence>
<dbReference type="OrthoDB" id="8048523at2759"/>
<evidence type="ECO:0000256" key="1">
    <source>
        <dbReference type="ARBA" id="ARBA00004141"/>
    </source>
</evidence>
<dbReference type="InterPro" id="IPR006603">
    <property type="entry name" value="PQ-loop_rpt"/>
</dbReference>
<dbReference type="GO" id="GO:0034488">
    <property type="term" value="P:basic amino acid transmembrane export from vacuole"/>
    <property type="evidence" value="ECO:0007669"/>
    <property type="project" value="TreeGrafter"/>
</dbReference>
<evidence type="ECO:0000313" key="7">
    <source>
        <dbReference type="EMBL" id="PVH22782.1"/>
    </source>
</evidence>
<accession>A0A2V1AY81</accession>
<feature type="region of interest" description="Disordered" evidence="5">
    <location>
        <begin position="14"/>
        <end position="49"/>
    </location>
</feature>
<dbReference type="VEuPathDB" id="FungiDB:CXQ85_002504"/>
<comment type="subcellular location">
    <subcellularLocation>
        <location evidence="1">Membrane</location>
        <topology evidence="1">Multi-pass membrane protein</topology>
    </subcellularLocation>
</comment>
<proteinExistence type="predicted"/>
<sequence>MSAGDADIHAGAGTIHIRSHIPAPEEADEWSSLTPPSDSSIPSSYNSINGKRQSTAKVVSVASILNAGASNAMSISHQVTTAVGITATTTEEKIAHHGTFALILAWSCTAVYVSSRCPQLYKNYKRKSVEGVSPLLFGAALFGNLAYTISVLTSCEFLLSSDKTTYFWHQLPYLIGSSGTIVFDFAYFYQRHIYRNSHQYSTVVGLEPWDNIEGGHNNA</sequence>
<dbReference type="GO" id="GO:0000329">
    <property type="term" value="C:fungal-type vacuole membrane"/>
    <property type="evidence" value="ECO:0007669"/>
    <property type="project" value="TreeGrafter"/>
</dbReference>
<feature type="transmembrane region" description="Helical" evidence="6">
    <location>
        <begin position="135"/>
        <end position="159"/>
    </location>
</feature>
<protein>
    <submittedName>
        <fullName evidence="7">Uncharacterized protein</fullName>
    </submittedName>
</protein>
<keyword evidence="4 6" id="KW-0472">Membrane</keyword>
<comment type="caution">
    <text evidence="7">The sequence shown here is derived from an EMBL/GenBank/DDBJ whole genome shotgun (WGS) entry which is preliminary data.</text>
</comment>
<dbReference type="PANTHER" id="PTHR16201:SF34">
    <property type="entry name" value="LYSOSOMAL AMINO ACID TRANSPORTER 1"/>
    <property type="match status" value="1"/>
</dbReference>
<dbReference type="EMBL" id="PKFO01000010">
    <property type="protein sequence ID" value="PVH22782.1"/>
    <property type="molecule type" value="Genomic_DNA"/>
</dbReference>
<dbReference type="RefSeq" id="XP_025343722.1">
    <property type="nucleotide sequence ID" value="XM_025486172.1"/>
</dbReference>